<keyword evidence="2" id="KW-0699">rRNA-binding</keyword>
<keyword evidence="4" id="KW-0689">Ribosomal protein</keyword>
<dbReference type="PRINTS" id="PR00973">
    <property type="entry name" value="RIBOSOMALS17"/>
</dbReference>
<feature type="region of interest" description="Disordered" evidence="6">
    <location>
        <begin position="1"/>
        <end position="55"/>
    </location>
</feature>
<comment type="similarity">
    <text evidence="1">Belongs to the universal ribosomal protein uS17 family.</text>
</comment>
<evidence type="ECO:0000256" key="5">
    <source>
        <dbReference type="ARBA" id="ARBA00023274"/>
    </source>
</evidence>
<reference evidence="7" key="1">
    <citation type="submission" date="2020-05" db="EMBL/GenBank/DDBJ databases">
        <authorList>
            <person name="Chiriac C."/>
            <person name="Salcher M."/>
            <person name="Ghai R."/>
            <person name="Kavagutti S V."/>
        </authorList>
    </citation>
    <scope>NUCLEOTIDE SEQUENCE</scope>
</reference>
<gene>
    <name evidence="7" type="ORF">UFOPK4175_00786</name>
</gene>
<name>A0A6J7S226_9ZZZZ</name>
<dbReference type="InterPro" id="IPR019984">
    <property type="entry name" value="Ribosomal_uS17_bact/chlr"/>
</dbReference>
<dbReference type="HAMAP" id="MF_01345_B">
    <property type="entry name" value="Ribosomal_uS17_B"/>
    <property type="match status" value="1"/>
</dbReference>
<dbReference type="CDD" id="cd00364">
    <property type="entry name" value="Ribosomal_uS17"/>
    <property type="match status" value="1"/>
</dbReference>
<evidence type="ECO:0000313" key="7">
    <source>
        <dbReference type="EMBL" id="CAB5035325.1"/>
    </source>
</evidence>
<protein>
    <submittedName>
        <fullName evidence="7">Unannotated protein</fullName>
    </submittedName>
</protein>
<dbReference type="Pfam" id="PF00366">
    <property type="entry name" value="Ribosomal_S17"/>
    <property type="match status" value="1"/>
</dbReference>
<dbReference type="NCBIfam" id="TIGR03635">
    <property type="entry name" value="uS17_bact"/>
    <property type="match status" value="1"/>
</dbReference>
<keyword evidence="3" id="KW-0694">RNA-binding</keyword>
<evidence type="ECO:0000256" key="3">
    <source>
        <dbReference type="ARBA" id="ARBA00022884"/>
    </source>
</evidence>
<evidence type="ECO:0000256" key="6">
    <source>
        <dbReference type="SAM" id="MobiDB-lite"/>
    </source>
</evidence>
<dbReference type="GO" id="GO:0003735">
    <property type="term" value="F:structural constituent of ribosome"/>
    <property type="evidence" value="ECO:0007669"/>
    <property type="project" value="InterPro"/>
</dbReference>
<dbReference type="InterPro" id="IPR012340">
    <property type="entry name" value="NA-bd_OB-fold"/>
</dbReference>
<evidence type="ECO:0000256" key="1">
    <source>
        <dbReference type="ARBA" id="ARBA00010254"/>
    </source>
</evidence>
<dbReference type="SUPFAM" id="SSF50249">
    <property type="entry name" value="Nucleic acid-binding proteins"/>
    <property type="match status" value="1"/>
</dbReference>
<evidence type="ECO:0000256" key="4">
    <source>
        <dbReference type="ARBA" id="ARBA00022980"/>
    </source>
</evidence>
<dbReference type="PANTHER" id="PTHR10744">
    <property type="entry name" value="40S RIBOSOMAL PROTEIN S11 FAMILY MEMBER"/>
    <property type="match status" value="1"/>
</dbReference>
<accession>A0A6J7S226</accession>
<keyword evidence="5" id="KW-0687">Ribonucleoprotein</keyword>
<dbReference type="GO" id="GO:0019843">
    <property type="term" value="F:rRNA binding"/>
    <property type="evidence" value="ECO:0007669"/>
    <property type="project" value="UniProtKB-KW"/>
</dbReference>
<dbReference type="NCBIfam" id="NF004123">
    <property type="entry name" value="PRK05610.1"/>
    <property type="match status" value="1"/>
</dbReference>
<evidence type="ECO:0000256" key="2">
    <source>
        <dbReference type="ARBA" id="ARBA00022730"/>
    </source>
</evidence>
<dbReference type="EMBL" id="CAFBPX010000131">
    <property type="protein sequence ID" value="CAB5035325.1"/>
    <property type="molecule type" value="Genomic_DNA"/>
</dbReference>
<dbReference type="AlphaFoldDB" id="A0A6J7S226"/>
<organism evidence="7">
    <name type="scientific">freshwater metagenome</name>
    <dbReference type="NCBI Taxonomy" id="449393"/>
    <lineage>
        <taxon>unclassified sequences</taxon>
        <taxon>metagenomes</taxon>
        <taxon>ecological metagenomes</taxon>
    </lineage>
</organism>
<dbReference type="Gene3D" id="2.40.50.140">
    <property type="entry name" value="Nucleic acid-binding proteins"/>
    <property type="match status" value="1"/>
</dbReference>
<dbReference type="GO" id="GO:0006412">
    <property type="term" value="P:translation"/>
    <property type="evidence" value="ECO:0007669"/>
    <property type="project" value="InterPro"/>
</dbReference>
<proteinExistence type="inferred from homology"/>
<dbReference type="PANTHER" id="PTHR10744:SF1">
    <property type="entry name" value="SMALL RIBOSOMAL SUBUNIT PROTEIN US17M"/>
    <property type="match status" value="1"/>
</dbReference>
<dbReference type="GO" id="GO:0022627">
    <property type="term" value="C:cytosolic small ribosomal subunit"/>
    <property type="evidence" value="ECO:0007669"/>
    <property type="project" value="TreeGrafter"/>
</dbReference>
<sequence length="133" mass="15000">MKATRTAEERQAERVEVRKAKAVARSRRRGQERVKRAALPNGEGTPPAVREPASVQVRQGIVTSAKAAKTITVRVDIAKRHPKYQKIVRSTKSLHAHDETSEAREGDFVRVIASRPMSATKRWRLVEILERAK</sequence>
<feature type="compositionally biased region" description="Basic and acidic residues" evidence="6">
    <location>
        <begin position="1"/>
        <end position="19"/>
    </location>
</feature>
<dbReference type="InterPro" id="IPR000266">
    <property type="entry name" value="Ribosomal_uS17"/>
</dbReference>